<evidence type="ECO:0000256" key="4">
    <source>
        <dbReference type="ARBA" id="ARBA00022989"/>
    </source>
</evidence>
<dbReference type="AlphaFoldDB" id="A0A6J6CVA9"/>
<dbReference type="NCBIfam" id="TIGR03954">
    <property type="entry name" value="integ_memb_HG"/>
    <property type="match status" value="1"/>
</dbReference>
<feature type="domain" description="DUF3817" evidence="7">
    <location>
        <begin position="17"/>
        <end position="137"/>
    </location>
</feature>
<keyword evidence="3 6" id="KW-0812">Transmembrane</keyword>
<comment type="subcellular location">
    <subcellularLocation>
        <location evidence="1">Cell membrane</location>
        <topology evidence="1">Multi-pass membrane protein</topology>
    </subcellularLocation>
</comment>
<evidence type="ECO:0000259" key="7">
    <source>
        <dbReference type="Pfam" id="PF12823"/>
    </source>
</evidence>
<dbReference type="Pfam" id="PF12823">
    <property type="entry name" value="DUF3817"/>
    <property type="match status" value="1"/>
</dbReference>
<dbReference type="GO" id="GO:0005886">
    <property type="term" value="C:plasma membrane"/>
    <property type="evidence" value="ECO:0007669"/>
    <property type="project" value="UniProtKB-SubCell"/>
</dbReference>
<feature type="transmembrane region" description="Helical" evidence="6">
    <location>
        <begin position="114"/>
        <end position="132"/>
    </location>
</feature>
<sequence length="154" mass="17346">MPRPIHQLQVPAIRSALKLYKVSSFITGIFLLLLMATWALRRLEVVSFGSLIGYDLWIGGPNGFLTAEPYLNEGEGMPETGLSLTVAILVVHGWLYVLYLFADFRVWTLMRWSFLRFLIIAAGGIVPFLSFYTEKYYAQLAEKEIAHSLAGGKN</sequence>
<evidence type="ECO:0000256" key="6">
    <source>
        <dbReference type="SAM" id="Phobius"/>
    </source>
</evidence>
<protein>
    <submittedName>
        <fullName evidence="8">Unannotated protein</fullName>
    </submittedName>
</protein>
<feature type="transmembrane region" description="Helical" evidence="6">
    <location>
        <begin position="20"/>
        <end position="40"/>
    </location>
</feature>
<evidence type="ECO:0000313" key="8">
    <source>
        <dbReference type="EMBL" id="CAB4553678.1"/>
    </source>
</evidence>
<evidence type="ECO:0000256" key="2">
    <source>
        <dbReference type="ARBA" id="ARBA00022475"/>
    </source>
</evidence>
<dbReference type="InterPro" id="IPR023845">
    <property type="entry name" value="DUF3817_TM"/>
</dbReference>
<evidence type="ECO:0000256" key="5">
    <source>
        <dbReference type="ARBA" id="ARBA00023136"/>
    </source>
</evidence>
<gene>
    <name evidence="8" type="ORF">UFOPK1537_00478</name>
</gene>
<name>A0A6J6CVA9_9ZZZZ</name>
<accession>A0A6J6CVA9</accession>
<evidence type="ECO:0000256" key="1">
    <source>
        <dbReference type="ARBA" id="ARBA00004651"/>
    </source>
</evidence>
<dbReference type="PANTHER" id="PTHR40077">
    <property type="entry name" value="MEMBRANE PROTEIN-RELATED"/>
    <property type="match status" value="1"/>
</dbReference>
<proteinExistence type="predicted"/>
<dbReference type="PANTHER" id="PTHR40077:SF2">
    <property type="entry name" value="MEMBRANE PROTEIN"/>
    <property type="match status" value="1"/>
</dbReference>
<evidence type="ECO:0000256" key="3">
    <source>
        <dbReference type="ARBA" id="ARBA00022692"/>
    </source>
</evidence>
<reference evidence="8" key="1">
    <citation type="submission" date="2020-05" db="EMBL/GenBank/DDBJ databases">
        <authorList>
            <person name="Chiriac C."/>
            <person name="Salcher M."/>
            <person name="Ghai R."/>
            <person name="Kavagutti S V."/>
        </authorList>
    </citation>
    <scope>NUCLEOTIDE SEQUENCE</scope>
</reference>
<keyword evidence="4 6" id="KW-1133">Transmembrane helix</keyword>
<organism evidence="8">
    <name type="scientific">freshwater metagenome</name>
    <dbReference type="NCBI Taxonomy" id="449393"/>
    <lineage>
        <taxon>unclassified sequences</taxon>
        <taxon>metagenomes</taxon>
        <taxon>ecological metagenomes</taxon>
    </lineage>
</organism>
<dbReference type="EMBL" id="CAEZSX010000058">
    <property type="protein sequence ID" value="CAB4553678.1"/>
    <property type="molecule type" value="Genomic_DNA"/>
</dbReference>
<feature type="transmembrane region" description="Helical" evidence="6">
    <location>
        <begin position="81"/>
        <end position="102"/>
    </location>
</feature>
<keyword evidence="5 6" id="KW-0472">Membrane</keyword>
<keyword evidence="2" id="KW-1003">Cell membrane</keyword>